<dbReference type="InterPro" id="IPR026262">
    <property type="entry name" value="DinJ"/>
</dbReference>
<dbReference type="Pfam" id="PF04221">
    <property type="entry name" value="RelB"/>
    <property type="match status" value="1"/>
</dbReference>
<keyword evidence="4" id="KW-1185">Reference proteome</keyword>
<dbReference type="GO" id="GO:0015643">
    <property type="term" value="F:toxic substance binding"/>
    <property type="evidence" value="ECO:0007669"/>
    <property type="project" value="InterPro"/>
</dbReference>
<gene>
    <name evidence="3" type="ORF">SAMN02745751_01666</name>
</gene>
<keyword evidence="2" id="KW-1277">Toxin-antitoxin system</keyword>
<dbReference type="Gene3D" id="1.10.1220.10">
    <property type="entry name" value="Met repressor-like"/>
    <property type="match status" value="1"/>
</dbReference>
<sequence>MSTKNVTIRMDEELKEASEKLFEALGFNMTTAITAFVKQAVREQRIPFEISLNTPNMQTVQAILESERLLKDSAAKRFSSMEDLIKDLEDDEI</sequence>
<dbReference type="PANTHER" id="PTHR38781:SF1">
    <property type="entry name" value="ANTITOXIN DINJ-RELATED"/>
    <property type="match status" value="1"/>
</dbReference>
<dbReference type="RefSeq" id="WP_073049124.1">
    <property type="nucleotide sequence ID" value="NZ_FQZL01000010.1"/>
</dbReference>
<protein>
    <submittedName>
        <fullName evidence="3">DNA-damage-inducible protein J</fullName>
    </submittedName>
</protein>
<accession>A0A1M6GA16</accession>
<dbReference type="InterPro" id="IPR013321">
    <property type="entry name" value="Arc_rbn_hlx_hlx"/>
</dbReference>
<dbReference type="GO" id="GO:0044010">
    <property type="term" value="P:single-species biofilm formation"/>
    <property type="evidence" value="ECO:0007669"/>
    <property type="project" value="InterPro"/>
</dbReference>
<evidence type="ECO:0000313" key="4">
    <source>
        <dbReference type="Proteomes" id="UP000184052"/>
    </source>
</evidence>
<proteinExistence type="inferred from homology"/>
<dbReference type="InterPro" id="IPR007337">
    <property type="entry name" value="RelB/DinJ"/>
</dbReference>
<dbReference type="PIRSF" id="PIRSF003108">
    <property type="entry name" value="DinJ"/>
    <property type="match status" value="1"/>
</dbReference>
<dbReference type="NCBIfam" id="TIGR02384">
    <property type="entry name" value="RelB_DinJ"/>
    <property type="match status" value="1"/>
</dbReference>
<reference evidence="3 4" key="1">
    <citation type="submission" date="2016-11" db="EMBL/GenBank/DDBJ databases">
        <authorList>
            <person name="Jaros S."/>
            <person name="Januszkiewicz K."/>
            <person name="Wedrychowicz H."/>
        </authorList>
    </citation>
    <scope>NUCLEOTIDE SEQUENCE [LARGE SCALE GENOMIC DNA]</scope>
    <source>
        <strain evidence="3 4">DSM 17477</strain>
    </source>
</reference>
<name>A0A1M6GA16_9FIRM</name>
<dbReference type="GO" id="GO:0000987">
    <property type="term" value="F:cis-regulatory region sequence-specific DNA binding"/>
    <property type="evidence" value="ECO:0007669"/>
    <property type="project" value="InterPro"/>
</dbReference>
<dbReference type="GO" id="GO:0006351">
    <property type="term" value="P:DNA-templated transcription"/>
    <property type="evidence" value="ECO:0007669"/>
    <property type="project" value="TreeGrafter"/>
</dbReference>
<evidence type="ECO:0000256" key="1">
    <source>
        <dbReference type="ARBA" id="ARBA00010562"/>
    </source>
</evidence>
<dbReference type="AlphaFoldDB" id="A0A1M6GA16"/>
<dbReference type="GO" id="GO:0006355">
    <property type="term" value="P:regulation of DNA-templated transcription"/>
    <property type="evidence" value="ECO:0007669"/>
    <property type="project" value="InterPro"/>
</dbReference>
<dbReference type="Proteomes" id="UP000184052">
    <property type="component" value="Unassembled WGS sequence"/>
</dbReference>
<dbReference type="EMBL" id="FQZL01000010">
    <property type="protein sequence ID" value="SHJ06782.1"/>
    <property type="molecule type" value="Genomic_DNA"/>
</dbReference>
<comment type="similarity">
    <text evidence="1">Belongs to the RelB/DinJ antitoxin family.</text>
</comment>
<evidence type="ECO:0000313" key="3">
    <source>
        <dbReference type="EMBL" id="SHJ06782.1"/>
    </source>
</evidence>
<dbReference type="STRING" id="1121476.SAMN02745751_01666"/>
<organism evidence="3 4">
    <name type="scientific">Dethiosulfatibacter aminovorans DSM 17477</name>
    <dbReference type="NCBI Taxonomy" id="1121476"/>
    <lineage>
        <taxon>Bacteria</taxon>
        <taxon>Bacillati</taxon>
        <taxon>Bacillota</taxon>
        <taxon>Tissierellia</taxon>
        <taxon>Dethiosulfatibacter</taxon>
    </lineage>
</organism>
<dbReference type="PANTHER" id="PTHR38781">
    <property type="entry name" value="ANTITOXIN DINJ-RELATED"/>
    <property type="match status" value="1"/>
</dbReference>
<evidence type="ECO:0000256" key="2">
    <source>
        <dbReference type="ARBA" id="ARBA00022649"/>
    </source>
</evidence>
<dbReference type="OrthoDB" id="9804867at2"/>